<evidence type="ECO:0000313" key="1">
    <source>
        <dbReference type="EMBL" id="EMS53862.1"/>
    </source>
</evidence>
<gene>
    <name evidence="1" type="ORF">TRIUR3_10711</name>
</gene>
<dbReference type="STRING" id="4572.M7Z1Q1"/>
<accession>M7Z1Q1</accession>
<reference evidence="1" key="1">
    <citation type="journal article" date="2013" name="Nature">
        <title>Draft genome of the wheat A-genome progenitor Triticum urartu.</title>
        <authorList>
            <person name="Ling H.Q."/>
            <person name="Zhao S."/>
            <person name="Liu D."/>
            <person name="Wang J."/>
            <person name="Sun H."/>
            <person name="Zhang C."/>
            <person name="Fan H."/>
            <person name="Li D."/>
            <person name="Dong L."/>
            <person name="Tao Y."/>
            <person name="Gao C."/>
            <person name="Wu H."/>
            <person name="Li Y."/>
            <person name="Cui Y."/>
            <person name="Guo X."/>
            <person name="Zheng S."/>
            <person name="Wang B."/>
            <person name="Yu K."/>
            <person name="Liang Q."/>
            <person name="Yang W."/>
            <person name="Lou X."/>
            <person name="Chen J."/>
            <person name="Feng M."/>
            <person name="Jian J."/>
            <person name="Zhang X."/>
            <person name="Luo G."/>
            <person name="Jiang Y."/>
            <person name="Liu J."/>
            <person name="Wang Z."/>
            <person name="Sha Y."/>
            <person name="Zhang B."/>
            <person name="Wu H."/>
            <person name="Tang D."/>
            <person name="Shen Q."/>
            <person name="Xue P."/>
            <person name="Zou S."/>
            <person name="Wang X."/>
            <person name="Liu X."/>
            <person name="Wang F."/>
            <person name="Yang Y."/>
            <person name="An X."/>
            <person name="Dong Z."/>
            <person name="Zhang K."/>
            <person name="Zhang X."/>
            <person name="Luo M.C."/>
            <person name="Dvorak J."/>
            <person name="Tong Y."/>
            <person name="Wang J."/>
            <person name="Yang H."/>
            <person name="Li Z."/>
            <person name="Wang D."/>
            <person name="Zhang A."/>
            <person name="Wang J."/>
        </authorList>
    </citation>
    <scope>NUCLEOTIDE SEQUENCE</scope>
</reference>
<proteinExistence type="predicted"/>
<organism evidence="1">
    <name type="scientific">Triticum urartu</name>
    <name type="common">Red wild einkorn</name>
    <name type="synonym">Crithodium urartu</name>
    <dbReference type="NCBI Taxonomy" id="4572"/>
    <lineage>
        <taxon>Eukaryota</taxon>
        <taxon>Viridiplantae</taxon>
        <taxon>Streptophyta</taxon>
        <taxon>Embryophyta</taxon>
        <taxon>Tracheophyta</taxon>
        <taxon>Spermatophyta</taxon>
        <taxon>Magnoliopsida</taxon>
        <taxon>Liliopsida</taxon>
        <taxon>Poales</taxon>
        <taxon>Poaceae</taxon>
        <taxon>BOP clade</taxon>
        <taxon>Pooideae</taxon>
        <taxon>Triticodae</taxon>
        <taxon>Triticeae</taxon>
        <taxon>Triticinae</taxon>
        <taxon>Triticum</taxon>
    </lineage>
</organism>
<protein>
    <submittedName>
        <fullName evidence="1">Uncharacterized protein</fullName>
    </submittedName>
</protein>
<dbReference type="AlphaFoldDB" id="M7Z1Q1"/>
<dbReference type="EMBL" id="KD189178">
    <property type="protein sequence ID" value="EMS53862.1"/>
    <property type="molecule type" value="Genomic_DNA"/>
</dbReference>
<name>M7Z1Q1_TRIUA</name>
<sequence length="158" mass="17269">MARARPTWMVAAKANASEDVVSEFVGDLIPFDKARATTSVSPWTAQGWLCVEWGGGRRRTLKGQNAGASRQASTHGFVNWLGCVLGCQGWMRTTATRVTSDIQFFVILFPAMFRCITLMPMKGEILVDTMEKTVKPGVFLKSGLIETEGPLEAVKGNL</sequence>
<dbReference type="OMA" id="GWMRTTA"/>